<dbReference type="SUPFAM" id="SSF88946">
    <property type="entry name" value="Sigma2 domain of RNA polymerase sigma factors"/>
    <property type="match status" value="1"/>
</dbReference>
<dbReference type="Gene3D" id="1.10.1740.10">
    <property type="match status" value="1"/>
</dbReference>
<reference evidence="9 10" key="1">
    <citation type="submission" date="2016-10" db="EMBL/GenBank/DDBJ databases">
        <authorList>
            <person name="de Groot N.N."/>
        </authorList>
    </citation>
    <scope>NUCLEOTIDE SEQUENCE [LARGE SCALE GENOMIC DNA]</scope>
    <source>
        <strain evidence="9 10">DSM 24015</strain>
    </source>
</reference>
<evidence type="ECO:0000256" key="1">
    <source>
        <dbReference type="ARBA" id="ARBA00010641"/>
    </source>
</evidence>
<evidence type="ECO:0000313" key="9">
    <source>
        <dbReference type="EMBL" id="SDE32583.1"/>
    </source>
</evidence>
<dbReference type="GO" id="GO:0016987">
    <property type="term" value="F:sigma factor activity"/>
    <property type="evidence" value="ECO:0007669"/>
    <property type="project" value="UniProtKB-KW"/>
</dbReference>
<dbReference type="Gene3D" id="1.10.10.10">
    <property type="entry name" value="Winged helix-like DNA-binding domain superfamily/Winged helix DNA-binding domain"/>
    <property type="match status" value="1"/>
</dbReference>
<keyword evidence="2" id="KW-0805">Transcription regulation</keyword>
<keyword evidence="3" id="KW-0731">Sigma factor</keyword>
<dbReference type="InterPro" id="IPR013249">
    <property type="entry name" value="RNA_pol_sigma70_r4_t2"/>
</dbReference>
<accession>A0A1G7BZY9</accession>
<dbReference type="InterPro" id="IPR039425">
    <property type="entry name" value="RNA_pol_sigma-70-like"/>
</dbReference>
<dbReference type="STRING" id="1071918.SAMN05421544_10710"/>
<dbReference type="SUPFAM" id="SSF88659">
    <property type="entry name" value="Sigma3 and sigma4 domains of RNA polymerase sigma factors"/>
    <property type="match status" value="1"/>
</dbReference>
<evidence type="ECO:0000256" key="4">
    <source>
        <dbReference type="ARBA" id="ARBA00023125"/>
    </source>
</evidence>
<keyword evidence="6" id="KW-1133">Transmembrane helix</keyword>
<dbReference type="GO" id="GO:0003677">
    <property type="term" value="F:DNA binding"/>
    <property type="evidence" value="ECO:0007669"/>
    <property type="project" value="UniProtKB-KW"/>
</dbReference>
<evidence type="ECO:0000256" key="6">
    <source>
        <dbReference type="SAM" id="Phobius"/>
    </source>
</evidence>
<comment type="similarity">
    <text evidence="1">Belongs to the sigma-70 factor family. ECF subfamily.</text>
</comment>
<dbReference type="NCBIfam" id="TIGR02937">
    <property type="entry name" value="sigma70-ECF"/>
    <property type="match status" value="1"/>
</dbReference>
<feature type="transmembrane region" description="Helical" evidence="6">
    <location>
        <begin position="20"/>
        <end position="42"/>
    </location>
</feature>
<dbReference type="EMBL" id="FNAS01000007">
    <property type="protein sequence ID" value="SDE32583.1"/>
    <property type="molecule type" value="Genomic_DNA"/>
</dbReference>
<feature type="domain" description="RNA polymerase sigma-70 region 2" evidence="7">
    <location>
        <begin position="55"/>
        <end position="121"/>
    </location>
</feature>
<feature type="domain" description="RNA polymerase sigma factor 70 region 4 type 2" evidence="8">
    <location>
        <begin position="164"/>
        <end position="214"/>
    </location>
</feature>
<dbReference type="Proteomes" id="UP000198517">
    <property type="component" value="Unassembled WGS sequence"/>
</dbReference>
<dbReference type="Pfam" id="PF04542">
    <property type="entry name" value="Sigma70_r2"/>
    <property type="match status" value="1"/>
</dbReference>
<proteinExistence type="inferred from homology"/>
<keyword evidence="5" id="KW-0804">Transcription</keyword>
<dbReference type="InterPro" id="IPR014284">
    <property type="entry name" value="RNA_pol_sigma-70_dom"/>
</dbReference>
<evidence type="ECO:0000259" key="8">
    <source>
        <dbReference type="Pfam" id="PF08281"/>
    </source>
</evidence>
<dbReference type="InterPro" id="IPR013325">
    <property type="entry name" value="RNA_pol_sigma_r2"/>
</dbReference>
<dbReference type="InterPro" id="IPR013324">
    <property type="entry name" value="RNA_pol_sigma_r3/r4-like"/>
</dbReference>
<dbReference type="PANTHER" id="PTHR43133:SF8">
    <property type="entry name" value="RNA POLYMERASE SIGMA FACTOR HI_1459-RELATED"/>
    <property type="match status" value="1"/>
</dbReference>
<dbReference type="InterPro" id="IPR007627">
    <property type="entry name" value="RNA_pol_sigma70_r2"/>
</dbReference>
<dbReference type="PANTHER" id="PTHR43133">
    <property type="entry name" value="RNA POLYMERASE ECF-TYPE SIGMA FACTO"/>
    <property type="match status" value="1"/>
</dbReference>
<evidence type="ECO:0000313" key="10">
    <source>
        <dbReference type="Proteomes" id="UP000198517"/>
    </source>
</evidence>
<dbReference type="InterPro" id="IPR036388">
    <property type="entry name" value="WH-like_DNA-bd_sf"/>
</dbReference>
<organism evidence="9 10">
    <name type="scientific">Riemerella columbipharyngis</name>
    <dbReference type="NCBI Taxonomy" id="1071918"/>
    <lineage>
        <taxon>Bacteria</taxon>
        <taxon>Pseudomonadati</taxon>
        <taxon>Bacteroidota</taxon>
        <taxon>Flavobacteriia</taxon>
        <taxon>Flavobacteriales</taxon>
        <taxon>Weeksellaceae</taxon>
        <taxon>Riemerella</taxon>
    </lineage>
</organism>
<keyword evidence="6" id="KW-0812">Transmembrane</keyword>
<evidence type="ECO:0000256" key="5">
    <source>
        <dbReference type="ARBA" id="ARBA00023163"/>
    </source>
</evidence>
<keyword evidence="4" id="KW-0238">DNA-binding</keyword>
<dbReference type="Pfam" id="PF08281">
    <property type="entry name" value="Sigma70_r4_2"/>
    <property type="match status" value="1"/>
</dbReference>
<dbReference type="AlphaFoldDB" id="A0A1G7BZY9"/>
<keyword evidence="6" id="KW-0472">Membrane</keyword>
<evidence type="ECO:0000256" key="3">
    <source>
        <dbReference type="ARBA" id="ARBA00023082"/>
    </source>
</evidence>
<protein>
    <submittedName>
        <fullName evidence="9">RNA polymerase sigma-70 factor, ECF subfamily</fullName>
    </submittedName>
</protein>
<sequence>MSALLRLTSQGSLKNLIFDHIKYLPLYIIDNIFIIFVELFLYKMKTKNEVLSIWIEQYSEPLLNRALYLLSDKEEAMDMVQEVFVAALDAYENFKTESSPLTWLYGILNHKCSDFYRKKYRTPSSVSLSHFFDENGSWIDHSVLNDWESSSEVLANDSAFNDTFDDCMEKLPKKWKIPLRLYYIQEKKNKEVCQELGLTATNLWKILQRGRLQLRECLEFNWFNNL</sequence>
<gene>
    <name evidence="9" type="ORF">SAMN05421544_10710</name>
</gene>
<keyword evidence="10" id="KW-1185">Reference proteome</keyword>
<dbReference type="GO" id="GO:0006352">
    <property type="term" value="P:DNA-templated transcription initiation"/>
    <property type="evidence" value="ECO:0007669"/>
    <property type="project" value="InterPro"/>
</dbReference>
<evidence type="ECO:0000259" key="7">
    <source>
        <dbReference type="Pfam" id="PF04542"/>
    </source>
</evidence>
<name>A0A1G7BZY9_9FLAO</name>
<evidence type="ECO:0000256" key="2">
    <source>
        <dbReference type="ARBA" id="ARBA00023015"/>
    </source>
</evidence>